<reference evidence="4" key="1">
    <citation type="journal article" date="2023" name="Mol. Phylogenet. Evol.">
        <title>Genome-scale phylogeny and comparative genomics of the fungal order Sordariales.</title>
        <authorList>
            <person name="Hensen N."/>
            <person name="Bonometti L."/>
            <person name="Westerberg I."/>
            <person name="Brannstrom I.O."/>
            <person name="Guillou S."/>
            <person name="Cros-Aarteil S."/>
            <person name="Calhoun S."/>
            <person name="Haridas S."/>
            <person name="Kuo A."/>
            <person name="Mondo S."/>
            <person name="Pangilinan J."/>
            <person name="Riley R."/>
            <person name="LaButti K."/>
            <person name="Andreopoulos B."/>
            <person name="Lipzen A."/>
            <person name="Chen C."/>
            <person name="Yan M."/>
            <person name="Daum C."/>
            <person name="Ng V."/>
            <person name="Clum A."/>
            <person name="Steindorff A."/>
            <person name="Ohm R.A."/>
            <person name="Martin F."/>
            <person name="Silar P."/>
            <person name="Natvig D.O."/>
            <person name="Lalanne C."/>
            <person name="Gautier V."/>
            <person name="Ament-Velasquez S.L."/>
            <person name="Kruys A."/>
            <person name="Hutchinson M.I."/>
            <person name="Powell A.J."/>
            <person name="Barry K."/>
            <person name="Miller A.N."/>
            <person name="Grigoriev I.V."/>
            <person name="Debuchy R."/>
            <person name="Gladieux P."/>
            <person name="Hiltunen Thoren M."/>
            <person name="Johannesson H."/>
        </authorList>
    </citation>
    <scope>NUCLEOTIDE SEQUENCE</scope>
    <source>
        <strain evidence="4">CBS 118394</strain>
    </source>
</reference>
<dbReference type="Proteomes" id="UP001283341">
    <property type="component" value="Unassembled WGS sequence"/>
</dbReference>
<evidence type="ECO:0000259" key="3">
    <source>
        <dbReference type="Pfam" id="PF24802"/>
    </source>
</evidence>
<evidence type="ECO:0000313" key="4">
    <source>
        <dbReference type="EMBL" id="KAK3318884.1"/>
    </source>
</evidence>
<dbReference type="AlphaFoldDB" id="A0AAE0I5W3"/>
<feature type="region of interest" description="Disordered" evidence="1">
    <location>
        <begin position="373"/>
        <end position="404"/>
    </location>
</feature>
<dbReference type="Pfam" id="PF24802">
    <property type="entry name" value="DUF7703"/>
    <property type="match status" value="1"/>
</dbReference>
<feature type="domain" description="DUF7703" evidence="3">
    <location>
        <begin position="36"/>
        <end position="281"/>
    </location>
</feature>
<feature type="transmembrane region" description="Helical" evidence="2">
    <location>
        <begin position="138"/>
        <end position="167"/>
    </location>
</feature>
<keyword evidence="2" id="KW-0472">Membrane</keyword>
<name>A0AAE0I5W3_9PEZI</name>
<keyword evidence="2" id="KW-0812">Transmembrane</keyword>
<evidence type="ECO:0000256" key="1">
    <source>
        <dbReference type="SAM" id="MobiDB-lite"/>
    </source>
</evidence>
<keyword evidence="5" id="KW-1185">Reference proteome</keyword>
<protein>
    <recommendedName>
        <fullName evidence="3">DUF7703 domain-containing protein</fullName>
    </recommendedName>
</protein>
<feature type="transmembrane region" description="Helical" evidence="2">
    <location>
        <begin position="187"/>
        <end position="206"/>
    </location>
</feature>
<feature type="transmembrane region" description="Helical" evidence="2">
    <location>
        <begin position="73"/>
        <end position="93"/>
    </location>
</feature>
<reference evidence="4" key="2">
    <citation type="submission" date="2023-06" db="EMBL/GenBank/DDBJ databases">
        <authorList>
            <consortium name="Lawrence Berkeley National Laboratory"/>
            <person name="Haridas S."/>
            <person name="Hensen N."/>
            <person name="Bonometti L."/>
            <person name="Westerberg I."/>
            <person name="Brannstrom I.O."/>
            <person name="Guillou S."/>
            <person name="Cros-Aarteil S."/>
            <person name="Calhoun S."/>
            <person name="Kuo A."/>
            <person name="Mondo S."/>
            <person name="Pangilinan J."/>
            <person name="Riley R."/>
            <person name="Labutti K."/>
            <person name="Andreopoulos B."/>
            <person name="Lipzen A."/>
            <person name="Chen C."/>
            <person name="Yanf M."/>
            <person name="Daum C."/>
            <person name="Ng V."/>
            <person name="Clum A."/>
            <person name="Steindorff A."/>
            <person name="Ohm R."/>
            <person name="Martin F."/>
            <person name="Silar P."/>
            <person name="Natvig D."/>
            <person name="Lalanne C."/>
            <person name="Gautier V."/>
            <person name="Ament-Velasquez S.L."/>
            <person name="Kruys A."/>
            <person name="Hutchinson M.I."/>
            <person name="Powell A.J."/>
            <person name="Barry K."/>
            <person name="Miller A.N."/>
            <person name="Grigoriev I.V."/>
            <person name="Debuchy R."/>
            <person name="Gladieux P."/>
            <person name="Thoren M.H."/>
            <person name="Johannesson H."/>
        </authorList>
    </citation>
    <scope>NUCLEOTIDE SEQUENCE</scope>
    <source>
        <strain evidence="4">CBS 118394</strain>
    </source>
</reference>
<comment type="caution">
    <text evidence="4">The sequence shown here is derived from an EMBL/GenBank/DDBJ whole genome shotgun (WGS) entry which is preliminary data.</text>
</comment>
<sequence length="444" mass="48570">MVNSYTIEVVPFDEYDWTFLKPGWLNLNAPTNLSNSQSPTAVGLISAFCAVAFWMSLELLVLVHITFKRKRGLYFWSIIITTLGFILQTAGYLLKFFKNDWPRVLVAIIFSAGRICNVTGFAVVLWSRLHLIVNDRRILRAVLALIVATGVSLHTPTVVFRFCLLSAPVGSDYRWRLLYGLEAIERAQQTVFAIQETAISGLYIFYTSQVLRNGFASSPRRRKVMWTLIAVQVIAILLDAGLTTFDYMNMFTLKCALHPAVYSVKLKMEFIVLNQLLTVVKKRGLAPRPGLLDEKYSGSGGRSGTPPMVNRMVGMMGTTTTCGTAGRDGSSVGSKALLTSSQESKIVATTTRAVSSTLVYGVGSLPPVHLSTARAETDDGGSCSSSSKNTSVTNVDSIGSTGDEEQDIMDLAGQPDEEEGAHCCEDECVVGDSMERQYLGRFGA</sequence>
<organism evidence="4 5">
    <name type="scientific">Apodospora peruviana</name>
    <dbReference type="NCBI Taxonomy" id="516989"/>
    <lineage>
        <taxon>Eukaryota</taxon>
        <taxon>Fungi</taxon>
        <taxon>Dikarya</taxon>
        <taxon>Ascomycota</taxon>
        <taxon>Pezizomycotina</taxon>
        <taxon>Sordariomycetes</taxon>
        <taxon>Sordariomycetidae</taxon>
        <taxon>Sordariales</taxon>
        <taxon>Lasiosphaeriaceae</taxon>
        <taxon>Apodospora</taxon>
    </lineage>
</organism>
<dbReference type="PANTHER" id="PTHR37013:SF4">
    <property type="entry name" value="INTEGRAL MEMBRANE PROTEIN"/>
    <property type="match status" value="1"/>
</dbReference>
<feature type="transmembrane region" description="Helical" evidence="2">
    <location>
        <begin position="41"/>
        <end position="61"/>
    </location>
</feature>
<dbReference type="EMBL" id="JAUEDM010000004">
    <property type="protein sequence ID" value="KAK3318884.1"/>
    <property type="molecule type" value="Genomic_DNA"/>
</dbReference>
<feature type="compositionally biased region" description="Low complexity" evidence="1">
    <location>
        <begin position="380"/>
        <end position="397"/>
    </location>
</feature>
<dbReference type="InterPro" id="IPR056120">
    <property type="entry name" value="DUF7703"/>
</dbReference>
<gene>
    <name evidence="4" type="ORF">B0H66DRAFT_591532</name>
</gene>
<proteinExistence type="predicted"/>
<accession>A0AAE0I5W3</accession>
<feature type="transmembrane region" description="Helical" evidence="2">
    <location>
        <begin position="226"/>
        <end position="245"/>
    </location>
</feature>
<evidence type="ECO:0000256" key="2">
    <source>
        <dbReference type="SAM" id="Phobius"/>
    </source>
</evidence>
<keyword evidence="2" id="KW-1133">Transmembrane helix</keyword>
<dbReference type="PANTHER" id="PTHR37013">
    <property type="entry name" value="INTEGRAL MEMBRANE PROTEIN (AFU_ORTHOLOGUE AFUA_1G05950)-RELATED"/>
    <property type="match status" value="1"/>
</dbReference>
<feature type="transmembrane region" description="Helical" evidence="2">
    <location>
        <begin position="105"/>
        <end position="126"/>
    </location>
</feature>
<evidence type="ECO:0000313" key="5">
    <source>
        <dbReference type="Proteomes" id="UP001283341"/>
    </source>
</evidence>